<dbReference type="OrthoDB" id="26525at2759"/>
<dbReference type="Pfam" id="PF00036">
    <property type="entry name" value="EF-hand_1"/>
    <property type="match status" value="1"/>
</dbReference>
<dbReference type="GO" id="GO:0005509">
    <property type="term" value="F:calcium ion binding"/>
    <property type="evidence" value="ECO:0007669"/>
    <property type="project" value="InterPro"/>
</dbReference>
<sequence length="262" mass="30684">MQAVAMKFPKIRRSFVATQTVFLHCSKDNNHIQSTDVRQCLTALGLSPQLLTDEFLNRIMSRTISNKNCVTFKEFLITVALGCFLNEEVFKGEQPKQLGKIQEGFRVVKEAFTKMDTDKSGKIDYEELKQAFLAVHKDDLIQERMNELGLNEHKAIEFPEFVYGMTTWVFSIGDDVANSRQESPERYLFVISLEKLEQYLNLFTLQHLLKFIAKLHESIFLSDKQKLVYQDNNTFWHLVYFVSLIVEENFEIICKFYLFFLL</sequence>
<keyword evidence="1" id="KW-0106">Calcium</keyword>
<dbReference type="PROSITE" id="PS50222">
    <property type="entry name" value="EF_HAND_2"/>
    <property type="match status" value="1"/>
</dbReference>
<organism evidence="3 4">
    <name type="scientific">Reticulomyxa filosa</name>
    <dbReference type="NCBI Taxonomy" id="46433"/>
    <lineage>
        <taxon>Eukaryota</taxon>
        <taxon>Sar</taxon>
        <taxon>Rhizaria</taxon>
        <taxon>Retaria</taxon>
        <taxon>Foraminifera</taxon>
        <taxon>Monothalamids</taxon>
        <taxon>Reticulomyxidae</taxon>
        <taxon>Reticulomyxa</taxon>
    </lineage>
</organism>
<dbReference type="PROSITE" id="PS00018">
    <property type="entry name" value="EF_HAND_1"/>
    <property type="match status" value="1"/>
</dbReference>
<name>X6MRM6_RETFI</name>
<dbReference type="Proteomes" id="UP000023152">
    <property type="component" value="Unassembled WGS sequence"/>
</dbReference>
<feature type="domain" description="EF-hand" evidence="2">
    <location>
        <begin position="103"/>
        <end position="138"/>
    </location>
</feature>
<keyword evidence="4" id="KW-1185">Reference proteome</keyword>
<dbReference type="CDD" id="cd00051">
    <property type="entry name" value="EFh"/>
    <property type="match status" value="1"/>
</dbReference>
<dbReference type="SUPFAM" id="SSF47473">
    <property type="entry name" value="EF-hand"/>
    <property type="match status" value="1"/>
</dbReference>
<dbReference type="InterPro" id="IPR011992">
    <property type="entry name" value="EF-hand-dom_pair"/>
</dbReference>
<dbReference type="EMBL" id="ASPP01018236">
    <property type="protein sequence ID" value="ETO16449.1"/>
    <property type="molecule type" value="Genomic_DNA"/>
</dbReference>
<accession>X6MRM6</accession>
<evidence type="ECO:0000313" key="4">
    <source>
        <dbReference type="Proteomes" id="UP000023152"/>
    </source>
</evidence>
<dbReference type="InterPro" id="IPR018247">
    <property type="entry name" value="EF_Hand_1_Ca_BS"/>
</dbReference>
<evidence type="ECO:0000259" key="2">
    <source>
        <dbReference type="PROSITE" id="PS50222"/>
    </source>
</evidence>
<dbReference type="AlphaFoldDB" id="X6MRM6"/>
<gene>
    <name evidence="3" type="ORF">RFI_20892</name>
</gene>
<proteinExistence type="predicted"/>
<dbReference type="InterPro" id="IPR002048">
    <property type="entry name" value="EF_hand_dom"/>
</dbReference>
<evidence type="ECO:0000313" key="3">
    <source>
        <dbReference type="EMBL" id="ETO16449.1"/>
    </source>
</evidence>
<dbReference type="Gene3D" id="1.10.238.10">
    <property type="entry name" value="EF-hand"/>
    <property type="match status" value="1"/>
</dbReference>
<protein>
    <recommendedName>
        <fullName evidence="2">EF-hand domain-containing protein</fullName>
    </recommendedName>
</protein>
<evidence type="ECO:0000256" key="1">
    <source>
        <dbReference type="ARBA" id="ARBA00022837"/>
    </source>
</evidence>
<reference evidence="3 4" key="1">
    <citation type="journal article" date="2013" name="Curr. Biol.">
        <title>The Genome of the Foraminiferan Reticulomyxa filosa.</title>
        <authorList>
            <person name="Glockner G."/>
            <person name="Hulsmann N."/>
            <person name="Schleicher M."/>
            <person name="Noegel A.A."/>
            <person name="Eichinger L."/>
            <person name="Gallinger C."/>
            <person name="Pawlowski J."/>
            <person name="Sierra R."/>
            <person name="Euteneuer U."/>
            <person name="Pillet L."/>
            <person name="Moustafa A."/>
            <person name="Platzer M."/>
            <person name="Groth M."/>
            <person name="Szafranski K."/>
            <person name="Schliwa M."/>
        </authorList>
    </citation>
    <scope>NUCLEOTIDE SEQUENCE [LARGE SCALE GENOMIC DNA]</scope>
</reference>
<dbReference type="SMART" id="SM00054">
    <property type="entry name" value="EFh"/>
    <property type="match status" value="2"/>
</dbReference>
<comment type="caution">
    <text evidence="3">The sequence shown here is derived from an EMBL/GenBank/DDBJ whole genome shotgun (WGS) entry which is preliminary data.</text>
</comment>